<feature type="domain" description="HTH iclR-type" evidence="4">
    <location>
        <begin position="64"/>
        <end position="124"/>
    </location>
</feature>
<dbReference type="Pfam" id="PF01614">
    <property type="entry name" value="IclR_C"/>
    <property type="match status" value="1"/>
</dbReference>
<evidence type="ECO:0000259" key="4">
    <source>
        <dbReference type="PROSITE" id="PS51077"/>
    </source>
</evidence>
<accession>A0ABX6B2L3</accession>
<dbReference type="PANTHER" id="PTHR30136">
    <property type="entry name" value="HELIX-TURN-HELIX TRANSCRIPTIONAL REGULATOR, ICLR FAMILY"/>
    <property type="match status" value="1"/>
</dbReference>
<dbReference type="Gene3D" id="3.30.450.40">
    <property type="match status" value="1"/>
</dbReference>
<feature type="domain" description="IclR-ED" evidence="5">
    <location>
        <begin position="125"/>
        <end position="317"/>
    </location>
</feature>
<dbReference type="Proteomes" id="UP000326041">
    <property type="component" value="Chromosome"/>
</dbReference>
<name>A0ABX6B2L3_9ACTN</name>
<dbReference type="InterPro" id="IPR050707">
    <property type="entry name" value="HTH_MetabolicPath_Reg"/>
</dbReference>
<dbReference type="InterPro" id="IPR036390">
    <property type="entry name" value="WH_DNA-bd_sf"/>
</dbReference>
<evidence type="ECO:0000256" key="2">
    <source>
        <dbReference type="ARBA" id="ARBA00023125"/>
    </source>
</evidence>
<evidence type="ECO:0000259" key="5">
    <source>
        <dbReference type="PROSITE" id="PS51078"/>
    </source>
</evidence>
<gene>
    <name evidence="6" type="ORF">CP972_28075</name>
</gene>
<dbReference type="InterPro" id="IPR014757">
    <property type="entry name" value="Tscrpt_reg_IclR_C"/>
</dbReference>
<keyword evidence="3" id="KW-0804">Transcription</keyword>
<dbReference type="PANTHER" id="PTHR30136:SF24">
    <property type="entry name" value="HTH-TYPE TRANSCRIPTIONAL REPRESSOR ALLR"/>
    <property type="match status" value="1"/>
</dbReference>
<proteinExistence type="predicted"/>
<dbReference type="SUPFAM" id="SSF55781">
    <property type="entry name" value="GAF domain-like"/>
    <property type="match status" value="1"/>
</dbReference>
<dbReference type="SUPFAM" id="SSF46785">
    <property type="entry name" value="Winged helix' DNA-binding domain"/>
    <property type="match status" value="1"/>
</dbReference>
<keyword evidence="2" id="KW-0238">DNA-binding</keyword>
<dbReference type="PROSITE" id="PS51077">
    <property type="entry name" value="HTH_ICLR"/>
    <property type="match status" value="1"/>
</dbReference>
<dbReference type="InterPro" id="IPR005471">
    <property type="entry name" value="Tscrpt_reg_IclR_N"/>
</dbReference>
<dbReference type="PROSITE" id="PS51078">
    <property type="entry name" value="ICLR_ED"/>
    <property type="match status" value="1"/>
</dbReference>
<keyword evidence="1" id="KW-0805">Transcription regulation</keyword>
<sequence length="333" mass="35761">MPFLGIGLTRALEALRVVLHREIIGRTSVCARTASGEGRKLTMTDEHAGGGSDPLEASFRVKPSVAVSRALALLDAFLEAGHTVSVTELAQRTGIPKSTAFRILVQLTKSGHVIRSGNSYRLGIRTFELGNHFVHARPHGLREVAAPLLGDLFLELGAAVGLSVLDGSDVILIDQVTSSRSSIASSVVGVREDALTTASGKAMLAFVNAANRDRVIAQHLELSRRTRHTVMHAGRLRAQLQLTHETCLAYTHEEYTMGEGAIASPVLVNGRPIAAVSVSAPSSRIDKARTDGAVLRTARLVAGRFIRARELAEDYGLQDVHWDMEAEFPHGCS</sequence>
<dbReference type="SMART" id="SM00346">
    <property type="entry name" value="HTH_ICLR"/>
    <property type="match status" value="1"/>
</dbReference>
<dbReference type="InterPro" id="IPR029016">
    <property type="entry name" value="GAF-like_dom_sf"/>
</dbReference>
<evidence type="ECO:0000313" key="7">
    <source>
        <dbReference type="Proteomes" id="UP000326041"/>
    </source>
</evidence>
<evidence type="ECO:0000256" key="3">
    <source>
        <dbReference type="ARBA" id="ARBA00023163"/>
    </source>
</evidence>
<keyword evidence="7" id="KW-1185">Reference proteome</keyword>
<reference evidence="6 7" key="1">
    <citation type="submission" date="2017-09" db="EMBL/GenBank/DDBJ databases">
        <authorList>
            <person name="Lee N."/>
            <person name="Cho B.-K."/>
        </authorList>
    </citation>
    <scope>NUCLEOTIDE SEQUENCE [LARGE SCALE GENOMIC DNA]</scope>
    <source>
        <strain evidence="6 7">ATCC 13879</strain>
    </source>
</reference>
<dbReference type="Pfam" id="PF09339">
    <property type="entry name" value="HTH_IclR"/>
    <property type="match status" value="1"/>
</dbReference>
<organism evidence="6 7">
    <name type="scientific">Streptomyces prasinus</name>
    <dbReference type="NCBI Taxonomy" id="67345"/>
    <lineage>
        <taxon>Bacteria</taxon>
        <taxon>Bacillati</taxon>
        <taxon>Actinomycetota</taxon>
        <taxon>Actinomycetes</taxon>
        <taxon>Kitasatosporales</taxon>
        <taxon>Streptomycetaceae</taxon>
        <taxon>Streptomyces</taxon>
    </lineage>
</organism>
<protein>
    <submittedName>
        <fullName evidence="6">IclR family transcriptional regulator</fullName>
    </submittedName>
</protein>
<dbReference type="EMBL" id="CP023697">
    <property type="protein sequence ID" value="QEV08959.1"/>
    <property type="molecule type" value="Genomic_DNA"/>
</dbReference>
<dbReference type="InterPro" id="IPR036388">
    <property type="entry name" value="WH-like_DNA-bd_sf"/>
</dbReference>
<evidence type="ECO:0000313" key="6">
    <source>
        <dbReference type="EMBL" id="QEV08959.1"/>
    </source>
</evidence>
<dbReference type="Gene3D" id="1.10.10.10">
    <property type="entry name" value="Winged helix-like DNA-binding domain superfamily/Winged helix DNA-binding domain"/>
    <property type="match status" value="1"/>
</dbReference>
<evidence type="ECO:0000256" key="1">
    <source>
        <dbReference type="ARBA" id="ARBA00023015"/>
    </source>
</evidence>